<evidence type="ECO:0000256" key="4">
    <source>
        <dbReference type="ARBA" id="ARBA00023186"/>
    </source>
</evidence>
<name>A0A151IW59_9HYME</name>
<reference evidence="5 6" key="1">
    <citation type="submission" date="2015-09" db="EMBL/GenBank/DDBJ databases">
        <title>Trachymyrmex cornetzi WGS genome.</title>
        <authorList>
            <person name="Nygaard S."/>
            <person name="Hu H."/>
            <person name="Boomsma J."/>
            <person name="Zhang G."/>
        </authorList>
    </citation>
    <scope>NUCLEOTIDE SEQUENCE [LARGE SCALE GENOMIC DNA]</scope>
    <source>
        <strain evidence="5">Tcor2-1</strain>
        <tissue evidence="5">Whole body</tissue>
    </source>
</reference>
<feature type="non-terminal residue" evidence="5">
    <location>
        <position position="1"/>
    </location>
</feature>
<dbReference type="PANTHER" id="PTHR46749">
    <property type="entry name" value="COMPLEX III ASSEMBLY FACTOR LYRM7"/>
    <property type="match status" value="1"/>
</dbReference>
<evidence type="ECO:0000313" key="5">
    <source>
        <dbReference type="EMBL" id="KYN11927.1"/>
    </source>
</evidence>
<comment type="similarity">
    <text evidence="2">Belongs to the complex I LYR family.</text>
</comment>
<keyword evidence="3" id="KW-0496">Mitochondrion</keyword>
<dbReference type="GO" id="GO:0034551">
    <property type="term" value="P:mitochondrial respiratory chain complex III assembly"/>
    <property type="evidence" value="ECO:0007669"/>
    <property type="project" value="InterPro"/>
</dbReference>
<dbReference type="Proteomes" id="UP000078492">
    <property type="component" value="Unassembled WGS sequence"/>
</dbReference>
<dbReference type="GO" id="GO:0005759">
    <property type="term" value="C:mitochondrial matrix"/>
    <property type="evidence" value="ECO:0007669"/>
    <property type="project" value="UniProtKB-SubCell"/>
</dbReference>
<organism evidence="5 6">
    <name type="scientific">Trachymyrmex cornetzi</name>
    <dbReference type="NCBI Taxonomy" id="471704"/>
    <lineage>
        <taxon>Eukaryota</taxon>
        <taxon>Metazoa</taxon>
        <taxon>Ecdysozoa</taxon>
        <taxon>Arthropoda</taxon>
        <taxon>Hexapoda</taxon>
        <taxon>Insecta</taxon>
        <taxon>Pterygota</taxon>
        <taxon>Neoptera</taxon>
        <taxon>Endopterygota</taxon>
        <taxon>Hymenoptera</taxon>
        <taxon>Apocrita</taxon>
        <taxon>Aculeata</taxon>
        <taxon>Formicoidea</taxon>
        <taxon>Formicidae</taxon>
        <taxon>Myrmicinae</taxon>
        <taxon>Trachymyrmex</taxon>
    </lineage>
</organism>
<dbReference type="EMBL" id="KQ980882">
    <property type="protein sequence ID" value="KYN11927.1"/>
    <property type="molecule type" value="Genomic_DNA"/>
</dbReference>
<evidence type="ECO:0000256" key="1">
    <source>
        <dbReference type="ARBA" id="ARBA00004305"/>
    </source>
</evidence>
<evidence type="ECO:0000256" key="3">
    <source>
        <dbReference type="ARBA" id="ARBA00023128"/>
    </source>
</evidence>
<gene>
    <name evidence="5" type="ORF">ALC57_15891</name>
</gene>
<keyword evidence="6" id="KW-1185">Reference proteome</keyword>
<evidence type="ECO:0000256" key="2">
    <source>
        <dbReference type="ARBA" id="ARBA00009508"/>
    </source>
</evidence>
<dbReference type="GO" id="GO:0044183">
    <property type="term" value="F:protein folding chaperone"/>
    <property type="evidence" value="ECO:0007669"/>
    <property type="project" value="TreeGrafter"/>
</dbReference>
<dbReference type="InterPro" id="IPR045298">
    <property type="entry name" value="Complex1_LYR_LYRM7"/>
</dbReference>
<keyword evidence="4" id="KW-0143">Chaperone</keyword>
<comment type="subcellular location">
    <subcellularLocation>
        <location evidence="1">Mitochondrion matrix</location>
    </subcellularLocation>
</comment>
<sequence length="193" mass="22226">FQILRVFKKLHRTRLKTFEGDEYALQVVRDQINKEYKKYKSVTNQTVIAELNKLAQEVECEIRTTVIQAVETAPRRIALRLTPDVLVDNVPYKDQKDESTIAESYIEVLHMLRVTANLVDQIRRSQLISTNTMHCEYTRISHLASLDKLFTDPAISSSITSSNQIRDAAALEECRKLRTAVESVDKLDHLHQS</sequence>
<dbReference type="InterPro" id="IPR050435">
    <property type="entry name" value="MZM1/LYRM7"/>
</dbReference>
<proteinExistence type="inferred from homology"/>
<protein>
    <submittedName>
        <fullName evidence="5">LYR motif-containing protein 7</fullName>
    </submittedName>
</protein>
<dbReference type="AlphaFoldDB" id="A0A151IW59"/>
<accession>A0A151IW59</accession>
<dbReference type="CDD" id="cd20267">
    <property type="entry name" value="Complex1_LYR_LYRM7"/>
    <property type="match status" value="1"/>
</dbReference>
<evidence type="ECO:0000313" key="6">
    <source>
        <dbReference type="Proteomes" id="UP000078492"/>
    </source>
</evidence>
<dbReference type="PANTHER" id="PTHR46749:SF1">
    <property type="entry name" value="COMPLEX III ASSEMBLY FACTOR LYRM7"/>
    <property type="match status" value="1"/>
</dbReference>
<dbReference type="STRING" id="471704.A0A151IW59"/>